<evidence type="ECO:0000313" key="1">
    <source>
        <dbReference type="EMBL" id="KAJ3499578.1"/>
    </source>
</evidence>
<proteinExistence type="predicted"/>
<dbReference type="EMBL" id="JANAKD010000006">
    <property type="protein sequence ID" value="KAJ3499578.1"/>
    <property type="molecule type" value="Genomic_DNA"/>
</dbReference>
<reference evidence="1" key="1">
    <citation type="submission" date="2022-07" db="EMBL/GenBank/DDBJ databases">
        <title>Genome Sequence of Lecanicillium saksenae.</title>
        <authorList>
            <person name="Buettner E."/>
        </authorList>
    </citation>
    <scope>NUCLEOTIDE SEQUENCE</scope>
    <source>
        <strain evidence="1">VT-O1</strain>
    </source>
</reference>
<keyword evidence="2" id="KW-1185">Reference proteome</keyword>
<gene>
    <name evidence="1" type="ORF">NLG97_g216</name>
</gene>
<dbReference type="Proteomes" id="UP001148737">
    <property type="component" value="Unassembled WGS sequence"/>
</dbReference>
<organism evidence="1 2">
    <name type="scientific">Lecanicillium saksenae</name>
    <dbReference type="NCBI Taxonomy" id="468837"/>
    <lineage>
        <taxon>Eukaryota</taxon>
        <taxon>Fungi</taxon>
        <taxon>Dikarya</taxon>
        <taxon>Ascomycota</taxon>
        <taxon>Pezizomycotina</taxon>
        <taxon>Sordariomycetes</taxon>
        <taxon>Hypocreomycetidae</taxon>
        <taxon>Hypocreales</taxon>
        <taxon>Cordycipitaceae</taxon>
        <taxon>Lecanicillium</taxon>
    </lineage>
</organism>
<name>A0ACC1R9T7_9HYPO</name>
<sequence>MDLEAGSISASGTAGSANSHLSAWDGPNDPKNPRNWKPRVKLWHIILASLFALYSSLATVMYAPAAGELAEQFGITNSTVETFTISIYILGYVIGPVILSPLSELYGRLIIYRLCSVIYIAFTIGCALSTTTAMFLVFRLICGCAASAPLVIIGGTIADLYVPSERGAAVALSCISPLFGPALGPVIGGFVSRGLGWRWTFWIILIFAGIVTLATFLTMKETFEPVILKHKTTTALRKTYADNLPDIRSTPAQLLGNTMIRPFKIFMLSPVVLTLSLYTSFIYGLNYVLFTTFANVFKGTYHFSVELSGLSYLGLGMGMLASSLFCMFISDKLLKTSTAEREGCPEQRLIPMIWFNLALPVGFFWYGWSASQGTHWIVPMLGTVLIGIGSMMILIPSLSYVVDAFDTEAAASAVAVLAVSRSLFGAFLPLAGPALYQKLGLGWGNSLLGFIALAFSPTPYLLHRYGQTLRTKFPVAL</sequence>
<protein>
    <submittedName>
        <fullName evidence="1">Uncharacterized protein</fullName>
    </submittedName>
</protein>
<evidence type="ECO:0000313" key="2">
    <source>
        <dbReference type="Proteomes" id="UP001148737"/>
    </source>
</evidence>
<comment type="caution">
    <text evidence="1">The sequence shown here is derived from an EMBL/GenBank/DDBJ whole genome shotgun (WGS) entry which is preliminary data.</text>
</comment>
<accession>A0ACC1R9T7</accession>